<reference evidence="2" key="1">
    <citation type="submission" date="2016-07" db="EMBL/GenBank/DDBJ databases">
        <authorList>
            <person name="Florea S."/>
            <person name="Webb J.S."/>
            <person name="Jaromczyk J."/>
            <person name="Schardl C.L."/>
        </authorList>
    </citation>
    <scope>NUCLEOTIDE SEQUENCE [LARGE SCALE GENOMIC DNA]</scope>
    <source>
        <strain evidence="2">CC-VM-7</strain>
    </source>
</reference>
<dbReference type="AlphaFoldDB" id="A0A1B8ZTN6"/>
<gene>
    <name evidence="1" type="ORF">BBI00_11710</name>
</gene>
<evidence type="ECO:0000313" key="1">
    <source>
        <dbReference type="EMBL" id="OCA74957.1"/>
    </source>
</evidence>
<dbReference type="Pfam" id="PF13644">
    <property type="entry name" value="DKNYY"/>
    <property type="match status" value="1"/>
</dbReference>
<organism evidence="1 2">
    <name type="scientific">Chryseobacterium arthrosphaerae</name>
    <dbReference type="NCBI Taxonomy" id="651561"/>
    <lineage>
        <taxon>Bacteria</taxon>
        <taxon>Pseudomonadati</taxon>
        <taxon>Bacteroidota</taxon>
        <taxon>Flavobacteriia</taxon>
        <taxon>Flavobacteriales</taxon>
        <taxon>Weeksellaceae</taxon>
        <taxon>Chryseobacterium group</taxon>
        <taxon>Chryseobacterium</taxon>
    </lineage>
</organism>
<name>A0A1B8ZTN6_9FLAO</name>
<dbReference type="RefSeq" id="WP_065398937.1">
    <property type="nucleotide sequence ID" value="NZ_MAYG01000001.1"/>
</dbReference>
<sequence>MRCFLLILSFVFSIKTYAQKTDSIKAPVINPDLVFEEKPRLAPYTYLINDHSLVYQKDRRTRKVIKADTKSFTFSRNSSEAGMAKNKDGVFVNGDFVKTDTLGYQYLGFTNDGTFWRTQKAIYKNLTELKNFKASEFIPLKDSKGNFADKGYYQYNNKVYYYDQLTNIDIHTVILQEWERCYDKNGIYERGEKLLFEGEPLQYLSPHFHRVKNKLVMNDSYHTVIPDGDADSFVQLGEHYSKDKNHVYFDKRILNGADIPSFGSVSGYFAKDKDHVYHEDDVLKDADAASFVHLEGPYFKDKNHIYCSDSILPVDIADADKLKIWSADGHHITSPLITDGKNIFLYNTLLEGTQLDIPSFGVVSKQPLYYDKNGIYEIHYTQRSERYFLKKIPFHYTVSPDNSNVFISDKINEYLFYNDQAYNRTTGFFENLTQEQIDLTRRREKDLVRINGAVRLKTIYSMLLGQTGNKIYWGNEETSADPETFEKMTGTYAYYKDKNNVYLYSYGDGLITLKGVDPGSVRLFNGFLADKDYIYTHNFRIIKSENVELLAVYEGSWPMCGVGNPVSSTAYLLKNSEGYWLALISNKSVDVNQIKATDPALKKFLGIK</sequence>
<dbReference type="Proteomes" id="UP000093432">
    <property type="component" value="Unassembled WGS sequence"/>
</dbReference>
<dbReference type="EMBL" id="MAYG01000001">
    <property type="protein sequence ID" value="OCA74957.1"/>
    <property type="molecule type" value="Genomic_DNA"/>
</dbReference>
<dbReference type="InterPro" id="IPR027375">
    <property type="entry name" value="DKNYY"/>
</dbReference>
<dbReference type="STRING" id="651561.BBI00_11710"/>
<accession>A0A1B8ZTN6</accession>
<proteinExistence type="predicted"/>
<dbReference type="OrthoDB" id="1150213at2"/>
<evidence type="ECO:0000313" key="2">
    <source>
        <dbReference type="Proteomes" id="UP000093432"/>
    </source>
</evidence>
<protein>
    <recommendedName>
        <fullName evidence="3">DKNYY family protein</fullName>
    </recommendedName>
</protein>
<evidence type="ECO:0008006" key="3">
    <source>
        <dbReference type="Google" id="ProtNLM"/>
    </source>
</evidence>
<comment type="caution">
    <text evidence="1">The sequence shown here is derived from an EMBL/GenBank/DDBJ whole genome shotgun (WGS) entry which is preliminary data.</text>
</comment>